<gene>
    <name evidence="7" type="ORF">HY768_09160</name>
</gene>
<dbReference type="Gene3D" id="3.40.50.150">
    <property type="entry name" value="Vaccinia Virus protein VP39"/>
    <property type="match status" value="1"/>
</dbReference>
<proteinExistence type="predicted"/>
<protein>
    <recommendedName>
        <fullName evidence="2">protein-glutamate O-methyltransferase</fullName>
        <ecNumber evidence="2">2.1.1.80</ecNumber>
    </recommendedName>
</protein>
<dbReference type="InterPro" id="IPR022642">
    <property type="entry name" value="CheR_C"/>
</dbReference>
<evidence type="ECO:0000256" key="3">
    <source>
        <dbReference type="ARBA" id="ARBA00022603"/>
    </source>
</evidence>
<dbReference type="AlphaFoldDB" id="A0A933MKU8"/>
<evidence type="ECO:0000256" key="5">
    <source>
        <dbReference type="ARBA" id="ARBA00022691"/>
    </source>
</evidence>
<dbReference type="InterPro" id="IPR036804">
    <property type="entry name" value="CheR_N_sf"/>
</dbReference>
<dbReference type="GO" id="GO:0032259">
    <property type="term" value="P:methylation"/>
    <property type="evidence" value="ECO:0007669"/>
    <property type="project" value="UniProtKB-KW"/>
</dbReference>
<dbReference type="EC" id="2.1.1.80" evidence="2"/>
<dbReference type="InterPro" id="IPR022641">
    <property type="entry name" value="CheR_N"/>
</dbReference>
<reference evidence="7" key="1">
    <citation type="submission" date="2020-07" db="EMBL/GenBank/DDBJ databases">
        <title>Huge and variable diversity of episymbiotic CPR bacteria and DPANN archaea in groundwater ecosystems.</title>
        <authorList>
            <person name="He C.Y."/>
            <person name="Keren R."/>
            <person name="Whittaker M."/>
            <person name="Farag I.F."/>
            <person name="Doudna J."/>
            <person name="Cate J.H.D."/>
            <person name="Banfield J.F."/>
        </authorList>
    </citation>
    <scope>NUCLEOTIDE SEQUENCE</scope>
    <source>
        <strain evidence="7">NC_groundwater_1520_Pr4_B-0.1um_53_5</strain>
    </source>
</reference>
<dbReference type="Gene3D" id="1.10.155.10">
    <property type="entry name" value="Chemotaxis receptor methyltransferase CheR, N-terminal domain"/>
    <property type="match status" value="1"/>
</dbReference>
<dbReference type="EMBL" id="JACQXR010000119">
    <property type="protein sequence ID" value="MBI4727368.1"/>
    <property type="molecule type" value="Genomic_DNA"/>
</dbReference>
<dbReference type="InterPro" id="IPR000780">
    <property type="entry name" value="CheR_MeTrfase"/>
</dbReference>
<evidence type="ECO:0000313" key="7">
    <source>
        <dbReference type="EMBL" id="MBI4727368.1"/>
    </source>
</evidence>
<dbReference type="SUPFAM" id="SSF53335">
    <property type="entry name" value="S-adenosyl-L-methionine-dependent methyltransferases"/>
    <property type="match status" value="1"/>
</dbReference>
<keyword evidence="5" id="KW-0949">S-adenosyl-L-methionine</keyword>
<evidence type="ECO:0000259" key="6">
    <source>
        <dbReference type="PROSITE" id="PS50123"/>
    </source>
</evidence>
<dbReference type="PROSITE" id="PS50123">
    <property type="entry name" value="CHER"/>
    <property type="match status" value="1"/>
</dbReference>
<keyword evidence="3" id="KW-0489">Methyltransferase</keyword>
<accession>A0A933MKU8</accession>
<evidence type="ECO:0000313" key="8">
    <source>
        <dbReference type="Proteomes" id="UP000736328"/>
    </source>
</evidence>
<dbReference type="PANTHER" id="PTHR24422:SF10">
    <property type="entry name" value="CHEMOTAXIS PROTEIN METHYLTRANSFERASE 2"/>
    <property type="match status" value="1"/>
</dbReference>
<evidence type="ECO:0000256" key="1">
    <source>
        <dbReference type="ARBA" id="ARBA00001541"/>
    </source>
</evidence>
<keyword evidence="4" id="KW-0808">Transferase</keyword>
<evidence type="ECO:0000256" key="2">
    <source>
        <dbReference type="ARBA" id="ARBA00012534"/>
    </source>
</evidence>
<organism evidence="7 8">
    <name type="scientific">candidate division TA06 bacterium</name>
    <dbReference type="NCBI Taxonomy" id="2250710"/>
    <lineage>
        <taxon>Bacteria</taxon>
        <taxon>Bacteria division TA06</taxon>
    </lineage>
</organism>
<dbReference type="InterPro" id="IPR029063">
    <property type="entry name" value="SAM-dependent_MTases_sf"/>
</dbReference>
<dbReference type="CDD" id="cd02440">
    <property type="entry name" value="AdoMet_MTases"/>
    <property type="match status" value="1"/>
</dbReference>
<dbReference type="Proteomes" id="UP000736328">
    <property type="component" value="Unassembled WGS sequence"/>
</dbReference>
<dbReference type="PANTHER" id="PTHR24422">
    <property type="entry name" value="CHEMOTAXIS PROTEIN METHYLTRANSFERASE"/>
    <property type="match status" value="1"/>
</dbReference>
<dbReference type="SMART" id="SM00138">
    <property type="entry name" value="MeTrc"/>
    <property type="match status" value="1"/>
</dbReference>
<dbReference type="Pfam" id="PF01739">
    <property type="entry name" value="CheR"/>
    <property type="match status" value="1"/>
</dbReference>
<comment type="caution">
    <text evidence="7">The sequence shown here is derived from an EMBL/GenBank/DDBJ whole genome shotgun (WGS) entry which is preliminary data.</text>
</comment>
<dbReference type="Pfam" id="PF03705">
    <property type="entry name" value="CheR_N"/>
    <property type="match status" value="1"/>
</dbReference>
<sequence>MIFKDAITDPQLMELAKMINADTGFDVLQYKERPLKRRLAVRLRACQLSTYQEYAQRLVQDKSEYPKLLDALTINVTNFYRNPETFKTVSARVLPLLAVQGEQSRPLTIWSAGCSSGEEAYSLAILWREFAAGNGVNRPYRIIATDIDRVSRAKAKQGIYDQNSMNEIPSELIKKYFKLVPPNYILDEEIKRMVEFRHFDLFEPSPFSELDMIFCRNVLIYFSRQAQEYIFDSFRKSLRSGGFLVLGKVETLFGKAKECFSPFDLKERIYQLNG</sequence>
<evidence type="ECO:0000256" key="4">
    <source>
        <dbReference type="ARBA" id="ARBA00022679"/>
    </source>
</evidence>
<dbReference type="InterPro" id="IPR050903">
    <property type="entry name" value="Bact_Chemotaxis_MeTrfase"/>
</dbReference>
<feature type="domain" description="CheR-type methyltransferase" evidence="6">
    <location>
        <begin position="1"/>
        <end position="274"/>
    </location>
</feature>
<name>A0A933MKU8_UNCT6</name>
<dbReference type="PRINTS" id="PR00996">
    <property type="entry name" value="CHERMTFRASE"/>
</dbReference>
<comment type="catalytic activity">
    <reaction evidence="1">
        <text>L-glutamyl-[protein] + S-adenosyl-L-methionine = [protein]-L-glutamate 5-O-methyl ester + S-adenosyl-L-homocysteine</text>
        <dbReference type="Rhea" id="RHEA:24452"/>
        <dbReference type="Rhea" id="RHEA-COMP:10208"/>
        <dbReference type="Rhea" id="RHEA-COMP:10311"/>
        <dbReference type="ChEBI" id="CHEBI:29973"/>
        <dbReference type="ChEBI" id="CHEBI:57856"/>
        <dbReference type="ChEBI" id="CHEBI:59789"/>
        <dbReference type="ChEBI" id="CHEBI:82795"/>
        <dbReference type="EC" id="2.1.1.80"/>
    </reaction>
</comment>
<dbReference type="GO" id="GO:0008983">
    <property type="term" value="F:protein-glutamate O-methyltransferase activity"/>
    <property type="evidence" value="ECO:0007669"/>
    <property type="project" value="UniProtKB-EC"/>
</dbReference>
<dbReference type="SUPFAM" id="SSF47757">
    <property type="entry name" value="Chemotaxis receptor methyltransferase CheR, N-terminal domain"/>
    <property type="match status" value="1"/>
</dbReference>